<dbReference type="PROSITE" id="PS00062">
    <property type="entry name" value="ALDOKETO_REDUCTASE_2"/>
    <property type="match status" value="1"/>
</dbReference>
<evidence type="ECO:0000313" key="3">
    <source>
        <dbReference type="Proteomes" id="UP000190162"/>
    </source>
</evidence>
<dbReference type="SUPFAM" id="SSF51430">
    <property type="entry name" value="NAD(P)-linked oxidoreductase"/>
    <property type="match status" value="1"/>
</dbReference>
<dbReference type="InterPro" id="IPR023210">
    <property type="entry name" value="NADP_OxRdtase_dom"/>
</dbReference>
<reference evidence="3" key="1">
    <citation type="submission" date="2017-02" db="EMBL/GenBank/DDBJ databases">
        <authorList>
            <person name="Varghese N."/>
            <person name="Submissions S."/>
        </authorList>
    </citation>
    <scope>NUCLEOTIDE SEQUENCE [LARGE SCALE GENOMIC DNA]</scope>
    <source>
        <strain evidence="3">DSM 22720</strain>
    </source>
</reference>
<keyword evidence="3" id="KW-1185">Reference proteome</keyword>
<feature type="domain" description="NADP-dependent oxidoreductase" evidence="1">
    <location>
        <begin position="4"/>
        <end position="236"/>
    </location>
</feature>
<dbReference type="EMBL" id="FUXU01000135">
    <property type="protein sequence ID" value="SKA70763.1"/>
    <property type="molecule type" value="Genomic_DNA"/>
</dbReference>
<dbReference type="AlphaFoldDB" id="A0A1T4W0L1"/>
<dbReference type="InterPro" id="IPR050523">
    <property type="entry name" value="AKR_Detox_Biosynth"/>
</dbReference>
<dbReference type="PANTHER" id="PTHR43364:SF6">
    <property type="entry name" value="OXIDOREDUCTASE-RELATED"/>
    <property type="match status" value="1"/>
</dbReference>
<organism evidence="2 3">
    <name type="scientific">Enterovibrio nigricans DSM 22720</name>
    <dbReference type="NCBI Taxonomy" id="1121868"/>
    <lineage>
        <taxon>Bacteria</taxon>
        <taxon>Pseudomonadati</taxon>
        <taxon>Pseudomonadota</taxon>
        <taxon>Gammaproteobacteria</taxon>
        <taxon>Vibrionales</taxon>
        <taxon>Vibrionaceae</taxon>
        <taxon>Enterovibrio</taxon>
    </lineage>
</organism>
<dbReference type="InterPro" id="IPR036812">
    <property type="entry name" value="NAD(P)_OxRdtase_dom_sf"/>
</dbReference>
<proteinExistence type="predicted"/>
<sequence length="243" mass="26419">MKAGLGTAAFGTTISSSDAFDVLNAFVHMGGRVIDTANNYAFRAGKGGESEQTIGEWLKTVDRSSVEIHTKIGALPLDGQDLSTAEGLSKAAIDSAISASLSRLGTDYIDVLYTHIDDLNTPLEETWETLTHYVNQGIIKSLGISNYTLDRLSELCVIVEREALAPISYAQYRHTVIQPKANLDFGVQLCLTHDIKALLLDANSDITIVAYSPLLEGAFEHKGKLPEAYDTPENERFVAELRA</sequence>
<dbReference type="RefSeq" id="WP_244556712.1">
    <property type="nucleotide sequence ID" value="NZ_FUXU01000135.1"/>
</dbReference>
<dbReference type="PANTHER" id="PTHR43364">
    <property type="entry name" value="NADH-SPECIFIC METHYLGLYOXAL REDUCTASE-RELATED"/>
    <property type="match status" value="1"/>
</dbReference>
<accession>A0A1T4W0L1</accession>
<gene>
    <name evidence="2" type="ORF">SAMN02745132_04624</name>
</gene>
<name>A0A1T4W0L1_9GAMM</name>
<dbReference type="Proteomes" id="UP000190162">
    <property type="component" value="Unassembled WGS sequence"/>
</dbReference>
<dbReference type="Pfam" id="PF00248">
    <property type="entry name" value="Aldo_ket_red"/>
    <property type="match status" value="1"/>
</dbReference>
<dbReference type="Gene3D" id="3.20.20.100">
    <property type="entry name" value="NADP-dependent oxidoreductase domain"/>
    <property type="match status" value="1"/>
</dbReference>
<dbReference type="GO" id="GO:0016491">
    <property type="term" value="F:oxidoreductase activity"/>
    <property type="evidence" value="ECO:0007669"/>
    <property type="project" value="InterPro"/>
</dbReference>
<dbReference type="InterPro" id="IPR018170">
    <property type="entry name" value="Aldo/ket_reductase_CS"/>
</dbReference>
<protein>
    <submittedName>
        <fullName evidence="2">Aldo/keto reductase family protein</fullName>
    </submittedName>
</protein>
<dbReference type="GO" id="GO:0005829">
    <property type="term" value="C:cytosol"/>
    <property type="evidence" value="ECO:0007669"/>
    <property type="project" value="TreeGrafter"/>
</dbReference>
<evidence type="ECO:0000259" key="1">
    <source>
        <dbReference type="Pfam" id="PF00248"/>
    </source>
</evidence>
<evidence type="ECO:0000313" key="2">
    <source>
        <dbReference type="EMBL" id="SKA70763.1"/>
    </source>
</evidence>